<dbReference type="InParanoid" id="A0A078B344"/>
<dbReference type="EMBL" id="CCKQ01016038">
    <property type="protein sequence ID" value="CDW87903.1"/>
    <property type="molecule type" value="Genomic_DNA"/>
</dbReference>
<name>A0A078B344_STYLE</name>
<evidence type="ECO:0000256" key="1">
    <source>
        <dbReference type="SAM" id="MobiDB-lite"/>
    </source>
</evidence>
<dbReference type="Proteomes" id="UP000039865">
    <property type="component" value="Unassembled WGS sequence"/>
</dbReference>
<proteinExistence type="predicted"/>
<evidence type="ECO:0000313" key="2">
    <source>
        <dbReference type="EMBL" id="CDW87903.1"/>
    </source>
</evidence>
<evidence type="ECO:0000313" key="3">
    <source>
        <dbReference type="Proteomes" id="UP000039865"/>
    </source>
</evidence>
<gene>
    <name evidence="2" type="primary">Contig2376.g2562</name>
    <name evidence="2" type="ORF">STYLEM_17017</name>
</gene>
<organism evidence="2 3">
    <name type="scientific">Stylonychia lemnae</name>
    <name type="common">Ciliate</name>
    <dbReference type="NCBI Taxonomy" id="5949"/>
    <lineage>
        <taxon>Eukaryota</taxon>
        <taxon>Sar</taxon>
        <taxon>Alveolata</taxon>
        <taxon>Ciliophora</taxon>
        <taxon>Intramacronucleata</taxon>
        <taxon>Spirotrichea</taxon>
        <taxon>Stichotrichia</taxon>
        <taxon>Sporadotrichida</taxon>
        <taxon>Oxytrichidae</taxon>
        <taxon>Stylonychinae</taxon>
        <taxon>Stylonychia</taxon>
    </lineage>
</organism>
<reference evidence="2 3" key="1">
    <citation type="submission" date="2014-06" db="EMBL/GenBank/DDBJ databases">
        <authorList>
            <person name="Swart Estienne"/>
        </authorList>
    </citation>
    <scope>NUCLEOTIDE SEQUENCE [LARGE SCALE GENOMIC DNA]</scope>
    <source>
        <strain evidence="2 3">130c</strain>
    </source>
</reference>
<dbReference type="AlphaFoldDB" id="A0A078B344"/>
<feature type="region of interest" description="Disordered" evidence="1">
    <location>
        <begin position="15"/>
        <end position="69"/>
    </location>
</feature>
<keyword evidence="3" id="KW-1185">Reference proteome</keyword>
<feature type="compositionally biased region" description="Polar residues" evidence="1">
    <location>
        <begin position="15"/>
        <end position="68"/>
    </location>
</feature>
<sequence>MISIGNDIQLQNKNLIQSSESTSSQAKEKIQNQSARRSTTVTVNGISTNANTSNLSGTSSVQSSTDLTNDLPIQIDPNMNVGVNPSTNFFVKAQTSTTNY</sequence>
<protein>
    <submittedName>
        <fullName evidence="2">Uncharacterized protein</fullName>
    </submittedName>
</protein>
<accession>A0A078B344</accession>